<dbReference type="Pfam" id="PF13365">
    <property type="entry name" value="Trypsin_2"/>
    <property type="match status" value="1"/>
</dbReference>
<protein>
    <submittedName>
        <fullName evidence="7">Serine protease Do</fullName>
    </submittedName>
</protein>
<dbReference type="Pfam" id="PF13180">
    <property type="entry name" value="PDZ_2"/>
    <property type="match status" value="1"/>
</dbReference>
<keyword evidence="3" id="KW-0378">Hydrolase</keyword>
<dbReference type="RefSeq" id="WP_093227469.1">
    <property type="nucleotide sequence ID" value="NZ_FORR01000001.1"/>
</dbReference>
<organism evidence="7 8">
    <name type="scientific">Thermoflavimicrobium dichotomicum</name>
    <dbReference type="NCBI Taxonomy" id="46223"/>
    <lineage>
        <taxon>Bacteria</taxon>
        <taxon>Bacillati</taxon>
        <taxon>Bacillota</taxon>
        <taxon>Bacilli</taxon>
        <taxon>Bacillales</taxon>
        <taxon>Thermoactinomycetaceae</taxon>
        <taxon>Thermoflavimicrobium</taxon>
    </lineage>
</organism>
<keyword evidence="5" id="KW-0472">Membrane</keyword>
<evidence type="ECO:0000313" key="7">
    <source>
        <dbReference type="EMBL" id="SFI69382.1"/>
    </source>
</evidence>
<dbReference type="SUPFAM" id="SSF50156">
    <property type="entry name" value="PDZ domain-like"/>
    <property type="match status" value="1"/>
</dbReference>
<gene>
    <name evidence="7" type="ORF">SAMN05421852_101387</name>
</gene>
<proteinExistence type="inferred from homology"/>
<dbReference type="Gene3D" id="2.30.42.10">
    <property type="match status" value="1"/>
</dbReference>
<dbReference type="EMBL" id="FORR01000001">
    <property type="protein sequence ID" value="SFI69382.1"/>
    <property type="molecule type" value="Genomic_DNA"/>
</dbReference>
<feature type="transmembrane region" description="Helical" evidence="5">
    <location>
        <begin position="12"/>
        <end position="36"/>
    </location>
</feature>
<dbReference type="InterPro" id="IPR009003">
    <property type="entry name" value="Peptidase_S1_PA"/>
</dbReference>
<dbReference type="InterPro" id="IPR001478">
    <property type="entry name" value="PDZ"/>
</dbReference>
<keyword evidence="5" id="KW-1133">Transmembrane helix</keyword>
<keyword evidence="2 7" id="KW-0645">Protease</keyword>
<dbReference type="PROSITE" id="PS50106">
    <property type="entry name" value="PDZ"/>
    <property type="match status" value="1"/>
</dbReference>
<evidence type="ECO:0000256" key="5">
    <source>
        <dbReference type="SAM" id="Phobius"/>
    </source>
</evidence>
<sequence>MGFYNNPERRSSGLGIAIISAIIGGLIVLLFTPLFIRSGVIQLPTNQTQAPTAPTKVTTVKVNSNITQAVEKVRPAVVGVESIRKTGGFFTNEEERESGSGIIFEKRNGKALVVTNHHVIEKARDVRVVISTKDEPKTVPAKILGKDKITDLAVLEIDDQYVTTVAEFGNSDVLKAGEPAIAIGNPLGFTFSQSVTVGVISSPKRTFQANEYISTEVIQTDAAINPGNSGGALVNVAGQVIGINTLKIAERGVEGLGFAIPINHARPIIQDLIKKGRVPRPYIGVSFLGNLYQFSDLELAELKVPDNITGGIVIESVEANSPAAKAGLQYLDVIVAINGKAVNSVVDLRSYLYSKTQIGSKIELTFYRDGKKQKTHLVLAEAPPNLTE</sequence>
<dbReference type="PANTHER" id="PTHR43343:SF3">
    <property type="entry name" value="PROTEASE DO-LIKE 8, CHLOROPLASTIC"/>
    <property type="match status" value="1"/>
</dbReference>
<reference evidence="7 8" key="1">
    <citation type="submission" date="2016-10" db="EMBL/GenBank/DDBJ databases">
        <authorList>
            <person name="de Groot N.N."/>
        </authorList>
    </citation>
    <scope>NUCLEOTIDE SEQUENCE [LARGE SCALE GENOMIC DNA]</scope>
    <source>
        <strain evidence="7 8">DSM 44778</strain>
    </source>
</reference>
<keyword evidence="8" id="KW-1185">Reference proteome</keyword>
<dbReference type="SUPFAM" id="SSF50494">
    <property type="entry name" value="Trypsin-like serine proteases"/>
    <property type="match status" value="1"/>
</dbReference>
<dbReference type="InterPro" id="IPR043504">
    <property type="entry name" value="Peptidase_S1_PA_chymotrypsin"/>
</dbReference>
<dbReference type="SMART" id="SM00228">
    <property type="entry name" value="PDZ"/>
    <property type="match status" value="1"/>
</dbReference>
<dbReference type="InterPro" id="IPR036034">
    <property type="entry name" value="PDZ_sf"/>
</dbReference>
<dbReference type="AlphaFoldDB" id="A0A1I3KA59"/>
<dbReference type="GO" id="GO:0006508">
    <property type="term" value="P:proteolysis"/>
    <property type="evidence" value="ECO:0007669"/>
    <property type="project" value="UniProtKB-KW"/>
</dbReference>
<dbReference type="InterPro" id="IPR051201">
    <property type="entry name" value="Chloro_Bact_Ser_Proteases"/>
</dbReference>
<accession>A0A1I3KA59</accession>
<dbReference type="GO" id="GO:0004252">
    <property type="term" value="F:serine-type endopeptidase activity"/>
    <property type="evidence" value="ECO:0007669"/>
    <property type="project" value="InterPro"/>
</dbReference>
<dbReference type="PANTHER" id="PTHR43343">
    <property type="entry name" value="PEPTIDASE S12"/>
    <property type="match status" value="1"/>
</dbReference>
<evidence type="ECO:0000259" key="6">
    <source>
        <dbReference type="PROSITE" id="PS50106"/>
    </source>
</evidence>
<evidence type="ECO:0000313" key="8">
    <source>
        <dbReference type="Proteomes" id="UP000199545"/>
    </source>
</evidence>
<evidence type="ECO:0000256" key="1">
    <source>
        <dbReference type="ARBA" id="ARBA00010541"/>
    </source>
</evidence>
<dbReference type="Gene3D" id="2.40.10.10">
    <property type="entry name" value="Trypsin-like serine proteases"/>
    <property type="match status" value="2"/>
</dbReference>
<dbReference type="OrthoDB" id="9758917at2"/>
<evidence type="ECO:0000256" key="4">
    <source>
        <dbReference type="ARBA" id="ARBA00022825"/>
    </source>
</evidence>
<dbReference type="Proteomes" id="UP000199545">
    <property type="component" value="Unassembled WGS sequence"/>
</dbReference>
<evidence type="ECO:0000256" key="2">
    <source>
        <dbReference type="ARBA" id="ARBA00022670"/>
    </source>
</evidence>
<dbReference type="STRING" id="46223.SAMN05421852_101387"/>
<name>A0A1I3KA59_9BACL</name>
<keyword evidence="4" id="KW-0720">Serine protease</keyword>
<feature type="domain" description="PDZ" evidence="6">
    <location>
        <begin position="272"/>
        <end position="345"/>
    </location>
</feature>
<comment type="similarity">
    <text evidence="1">Belongs to the peptidase S1C family.</text>
</comment>
<evidence type="ECO:0000256" key="3">
    <source>
        <dbReference type="ARBA" id="ARBA00022801"/>
    </source>
</evidence>
<keyword evidence="5" id="KW-0812">Transmembrane</keyword>
<dbReference type="PRINTS" id="PR00834">
    <property type="entry name" value="PROTEASES2C"/>
</dbReference>
<dbReference type="InterPro" id="IPR001940">
    <property type="entry name" value="Peptidase_S1C"/>
</dbReference>